<name>A0A448ZHW1_9STRA</name>
<evidence type="ECO:0000313" key="2">
    <source>
        <dbReference type="EMBL" id="VEU41620.1"/>
    </source>
</evidence>
<evidence type="ECO:0000313" key="3">
    <source>
        <dbReference type="Proteomes" id="UP000291116"/>
    </source>
</evidence>
<organism evidence="2 3">
    <name type="scientific">Pseudo-nitzschia multistriata</name>
    <dbReference type="NCBI Taxonomy" id="183589"/>
    <lineage>
        <taxon>Eukaryota</taxon>
        <taxon>Sar</taxon>
        <taxon>Stramenopiles</taxon>
        <taxon>Ochrophyta</taxon>
        <taxon>Bacillariophyta</taxon>
        <taxon>Bacillariophyceae</taxon>
        <taxon>Bacillariophycidae</taxon>
        <taxon>Bacillariales</taxon>
        <taxon>Bacillariaceae</taxon>
        <taxon>Pseudo-nitzschia</taxon>
    </lineage>
</organism>
<protein>
    <submittedName>
        <fullName evidence="2">Uncharacterized protein</fullName>
    </submittedName>
</protein>
<feature type="chain" id="PRO_5019162661" evidence="1">
    <location>
        <begin position="32"/>
        <end position="321"/>
    </location>
</feature>
<feature type="signal peptide" evidence="1">
    <location>
        <begin position="1"/>
        <end position="31"/>
    </location>
</feature>
<dbReference type="EMBL" id="CAACVS010000370">
    <property type="protein sequence ID" value="VEU41620.1"/>
    <property type="molecule type" value="Genomic_DNA"/>
</dbReference>
<sequence>MIGATRAITERSACILLPLLIVFLSVSRSSAGRFVSSGPNLVITLKDPTETYSSGPVNDNNVDSDEPVQKNPWFDLGKLRPTIMWSLQSKGKPLPNWVPSWHSLRTTVGYQYESMKRLPSVVEADLKFSSEKTGIDLQVQPTYEFGSQQTAVSIRASRGPAAYLMAKIATKRDRWLQMVKGCYQASLPYASVSAVRVTPSVDLVQGQASCLVEATTGSQRTKAVLNLEYDNPTLTVVHALNERNTIAPEISLYDATILYQWNLALDSGTIRTKVDPTSDVRVTWTDRSMNGKWITDVRMPLSGTTLSAMAADVRVRRQFTF</sequence>
<keyword evidence="1" id="KW-0732">Signal</keyword>
<dbReference type="Proteomes" id="UP000291116">
    <property type="component" value="Unassembled WGS sequence"/>
</dbReference>
<dbReference type="OrthoDB" id="38245at2759"/>
<dbReference type="AlphaFoldDB" id="A0A448ZHW1"/>
<keyword evidence="3" id="KW-1185">Reference proteome</keyword>
<accession>A0A448ZHW1</accession>
<reference evidence="2 3" key="1">
    <citation type="submission" date="2019-01" db="EMBL/GenBank/DDBJ databases">
        <authorList>
            <person name="Ferrante I. M."/>
        </authorList>
    </citation>
    <scope>NUCLEOTIDE SEQUENCE [LARGE SCALE GENOMIC DNA]</scope>
    <source>
        <strain evidence="2 3">B856</strain>
    </source>
</reference>
<evidence type="ECO:0000256" key="1">
    <source>
        <dbReference type="SAM" id="SignalP"/>
    </source>
</evidence>
<gene>
    <name evidence="2" type="ORF">PSNMU_V1.4_AUG-EV-PASAV3_0085500</name>
</gene>
<proteinExistence type="predicted"/>